<dbReference type="InterPro" id="IPR001812">
    <property type="entry name" value="Trypano_VSG_A_N_dom"/>
</dbReference>
<evidence type="ECO:0000313" key="11">
    <source>
        <dbReference type="EMBL" id="RHW72975.1"/>
    </source>
</evidence>
<comment type="function">
    <text evidence="1">VSG forms a coat on the surface of the parasite. The trypanosome evades the immune response of the host by expressing a series of antigenically distinct VSGs from an estimated 1000 VSG genes.</text>
</comment>
<sequence length="538" mass="57865">MSTFLAVLAVSAFLLRICTDKGVATRTAEDAAIGADAWAKIVGVAADLRTSANVAALLNGKMTRLEQDGSQKHWKTEAFTSTLSDVKLKERWHFLLLCLDGLIADNKRKHVLTTAALIEKTAQALHAAGNLGEFTKTVGRLLSGTSGCVCQTGAAGASCTAHYTENSPLPPVAPDKLGQVTEDLGSREHVTNKGFAKLGTSFGLNDNVQNTDGTGCKIFKRTDTGTHGAAGSAIDVLFAGGLLKRKADDTEEALNLSDLTTGAGANPTNLAKIHLMYEAWQALRDLTNAAQNAPEQTDLPTRADLAYGGLCQPHLMEAFKSEKKTDTDLTEQQYNEQIKQLFGEPSVDINEQFWKKLETATLNEQLLPRGSPKELKLIDDITTLMQASRSYQLHHMKQLAAAATSAESPPQQPKITEIDCNKHQNSSTCQSPCTWNENAAEKNKKCSLDPLKAGEQQTAQTAGKDGATGGAAATTGCAKHGTKAECDADKKDDKQNCAWRKGKDGEDDKDTEKCRNGSFLVNRKLALMISAFMNLLEL</sequence>
<dbReference type="AlphaFoldDB" id="A0A3L6L9N0"/>
<dbReference type="Gene3D" id="4.10.110.20">
    <property type="entry name" value="Variant surface glycoprotein MITAT 1.2, VSG 221, C-terminal domain"/>
    <property type="match status" value="1"/>
</dbReference>
<dbReference type="GO" id="GO:0098552">
    <property type="term" value="C:side of membrane"/>
    <property type="evidence" value="ECO:0007669"/>
    <property type="project" value="UniProtKB-KW"/>
</dbReference>
<accession>A0A3L6L9N0</accession>
<evidence type="ECO:0000259" key="10">
    <source>
        <dbReference type="Pfam" id="PF10659"/>
    </source>
</evidence>
<feature type="domain" description="Trypanosome variant surface glycoprotein A-type N-terminal" evidence="9">
    <location>
        <begin position="24"/>
        <end position="392"/>
    </location>
</feature>
<evidence type="ECO:0000256" key="5">
    <source>
        <dbReference type="ARBA" id="ARBA00023136"/>
    </source>
</evidence>
<protein>
    <submittedName>
        <fullName evidence="11">Trypanosome variant surface glycoprotein (A-type)</fullName>
    </submittedName>
</protein>
<dbReference type="SUPFAM" id="SSF118251">
    <property type="entry name" value="Variant surface glycoprotein MITAT 1.2, VSG 221, C-terminal domain"/>
    <property type="match status" value="1"/>
</dbReference>
<dbReference type="Proteomes" id="UP000266743">
    <property type="component" value="Chromosome 4"/>
</dbReference>
<dbReference type="InterPro" id="IPR027446">
    <property type="entry name" value="VSG_C_dom_sf"/>
</dbReference>
<comment type="caution">
    <text evidence="11">The sequence shown here is derived from an EMBL/GenBank/DDBJ whole genome shotgun (WGS) entry which is preliminary data.</text>
</comment>
<keyword evidence="7" id="KW-0449">Lipoprotein</keyword>
<evidence type="ECO:0000256" key="6">
    <source>
        <dbReference type="ARBA" id="ARBA00023180"/>
    </source>
</evidence>
<organism evidence="11 12">
    <name type="scientific">Trypanosoma brucei equiperdum</name>
    <dbReference type="NCBI Taxonomy" id="630700"/>
    <lineage>
        <taxon>Eukaryota</taxon>
        <taxon>Discoba</taxon>
        <taxon>Euglenozoa</taxon>
        <taxon>Kinetoplastea</taxon>
        <taxon>Metakinetoplastina</taxon>
        <taxon>Trypanosomatida</taxon>
        <taxon>Trypanosomatidae</taxon>
        <taxon>Trypanosoma</taxon>
    </lineage>
</organism>
<evidence type="ECO:0000256" key="8">
    <source>
        <dbReference type="SAM" id="SignalP"/>
    </source>
</evidence>
<evidence type="ECO:0000256" key="1">
    <source>
        <dbReference type="ARBA" id="ARBA00002523"/>
    </source>
</evidence>
<keyword evidence="5" id="KW-0472">Membrane</keyword>
<keyword evidence="3" id="KW-1003">Cell membrane</keyword>
<gene>
    <name evidence="11" type="ORF">DPX39_040088400</name>
</gene>
<dbReference type="SUPFAM" id="SSF58087">
    <property type="entry name" value="Variant surface glycoprotein (N-terminal domain)"/>
    <property type="match status" value="1"/>
</dbReference>
<dbReference type="EMBL" id="QSBY01000004">
    <property type="protein sequence ID" value="RHW72975.1"/>
    <property type="molecule type" value="Genomic_DNA"/>
</dbReference>
<dbReference type="Gene3D" id="1.10.470.10">
    <property type="entry name" value="Variant Surface Glycoprotein, subunit A, domain 2"/>
    <property type="match status" value="1"/>
</dbReference>
<dbReference type="GO" id="GO:0005886">
    <property type="term" value="C:plasma membrane"/>
    <property type="evidence" value="ECO:0007669"/>
    <property type="project" value="UniProtKB-SubCell"/>
</dbReference>
<keyword evidence="8" id="KW-0732">Signal</keyword>
<evidence type="ECO:0000259" key="9">
    <source>
        <dbReference type="Pfam" id="PF00913"/>
    </source>
</evidence>
<evidence type="ECO:0000256" key="2">
    <source>
        <dbReference type="ARBA" id="ARBA00004609"/>
    </source>
</evidence>
<dbReference type="Pfam" id="PF10659">
    <property type="entry name" value="Trypan_glycop_C"/>
    <property type="match status" value="1"/>
</dbReference>
<evidence type="ECO:0000256" key="4">
    <source>
        <dbReference type="ARBA" id="ARBA00022622"/>
    </source>
</evidence>
<dbReference type="GO" id="GO:0042783">
    <property type="term" value="P:symbiont-mediated evasion of host immune response"/>
    <property type="evidence" value="ECO:0007669"/>
    <property type="project" value="InterPro"/>
</dbReference>
<dbReference type="Pfam" id="PF00913">
    <property type="entry name" value="Trypan_glycop"/>
    <property type="match status" value="1"/>
</dbReference>
<evidence type="ECO:0000313" key="12">
    <source>
        <dbReference type="Proteomes" id="UP000266743"/>
    </source>
</evidence>
<reference evidence="11 12" key="1">
    <citation type="submission" date="2018-09" db="EMBL/GenBank/DDBJ databases">
        <title>whole genome sequence of T. equiperdum IVM-t1 strain.</title>
        <authorList>
            <person name="Suganuma K."/>
        </authorList>
    </citation>
    <scope>NUCLEOTIDE SEQUENCE [LARGE SCALE GENOMIC DNA]</scope>
    <source>
        <strain evidence="11 12">IVM-t1</strain>
    </source>
</reference>
<dbReference type="InterPro" id="IPR019609">
    <property type="entry name" value="Variant_surf_glycoprt_trypan_C"/>
</dbReference>
<keyword evidence="6" id="KW-0325">Glycoprotein</keyword>
<evidence type="ECO:0000256" key="7">
    <source>
        <dbReference type="ARBA" id="ARBA00023288"/>
    </source>
</evidence>
<name>A0A3L6L9N0_9TRYP</name>
<feature type="chain" id="PRO_5018303917" evidence="8">
    <location>
        <begin position="25"/>
        <end position="538"/>
    </location>
</feature>
<evidence type="ECO:0000256" key="3">
    <source>
        <dbReference type="ARBA" id="ARBA00022475"/>
    </source>
</evidence>
<feature type="signal peptide" evidence="8">
    <location>
        <begin position="1"/>
        <end position="24"/>
    </location>
</feature>
<keyword evidence="4" id="KW-0336">GPI-anchor</keyword>
<feature type="domain" description="Trypanosome variant surface glycoprotein C-terminal" evidence="10">
    <location>
        <begin position="420"/>
        <end position="536"/>
    </location>
</feature>
<proteinExistence type="predicted"/>
<dbReference type="Gene3D" id="3.90.150.10">
    <property type="entry name" value="Variant Surface Glycoprotein, subunit A domain 1"/>
    <property type="match status" value="1"/>
</dbReference>
<comment type="subcellular location">
    <subcellularLocation>
        <location evidence="2">Cell membrane</location>
        <topology evidence="2">Lipid-anchor</topology>
        <topology evidence="2">GPI-anchor</topology>
    </subcellularLocation>
</comment>